<sequence length="100" mass="11408">MALQYSTTTTKTILEESIIMSKEEIIAKIMNVLQQDDSMEGKDITPDMSFKQEMNLDSLDVFELVNEIEDEFEIEIAPDKSLDTVNQVADYVQKQLAAKE</sequence>
<gene>
    <name evidence="7" type="primary">acpP</name>
    <name evidence="9" type="ORF">IV59_GL001191</name>
</gene>
<dbReference type="EMBL" id="JQCH01000026">
    <property type="protein sequence ID" value="KRO08327.1"/>
    <property type="molecule type" value="Genomic_DNA"/>
</dbReference>
<organism evidence="9 10">
    <name type="scientific">Paucilactobacillus hokkaidonensis</name>
    <dbReference type="NCBI Taxonomy" id="1193095"/>
    <lineage>
        <taxon>Bacteria</taxon>
        <taxon>Bacillati</taxon>
        <taxon>Bacillota</taxon>
        <taxon>Bacilli</taxon>
        <taxon>Lactobacillales</taxon>
        <taxon>Lactobacillaceae</taxon>
        <taxon>Paucilactobacillus</taxon>
    </lineage>
</organism>
<evidence type="ECO:0000256" key="6">
    <source>
        <dbReference type="ARBA" id="ARBA00023160"/>
    </source>
</evidence>
<evidence type="ECO:0000256" key="3">
    <source>
        <dbReference type="ARBA" id="ARBA00022553"/>
    </source>
</evidence>
<dbReference type="InterPro" id="IPR003231">
    <property type="entry name" value="ACP"/>
</dbReference>
<dbReference type="PROSITE" id="PS50075">
    <property type="entry name" value="CARRIER"/>
    <property type="match status" value="1"/>
</dbReference>
<evidence type="ECO:0000256" key="7">
    <source>
        <dbReference type="HAMAP-Rule" id="MF_01217"/>
    </source>
</evidence>
<dbReference type="Gene3D" id="1.10.1200.10">
    <property type="entry name" value="ACP-like"/>
    <property type="match status" value="1"/>
</dbReference>
<evidence type="ECO:0000256" key="4">
    <source>
        <dbReference type="ARBA" id="ARBA00022832"/>
    </source>
</evidence>
<evidence type="ECO:0000256" key="5">
    <source>
        <dbReference type="ARBA" id="ARBA00023098"/>
    </source>
</evidence>
<keyword evidence="5 7" id="KW-0443">Lipid metabolism</keyword>
<keyword evidence="6 7" id="KW-0275">Fatty acid biosynthesis</keyword>
<feature type="modified residue" description="O-(pantetheine 4'-phosphoryl)serine" evidence="7">
    <location>
        <position position="58"/>
    </location>
</feature>
<evidence type="ECO:0000256" key="2">
    <source>
        <dbReference type="ARBA" id="ARBA00022516"/>
    </source>
</evidence>
<comment type="function">
    <text evidence="7">Carrier of the growing fatty acid chain in fatty acid biosynthesis.</text>
</comment>
<dbReference type="PANTHER" id="PTHR20863:SF76">
    <property type="entry name" value="CARRIER DOMAIN-CONTAINING PROTEIN"/>
    <property type="match status" value="1"/>
</dbReference>
<reference evidence="9 10" key="1">
    <citation type="journal article" date="2015" name="Genome Announc.">
        <title>Expanding the biotechnology potential of lactobacilli through comparative genomics of 213 strains and associated genera.</title>
        <authorList>
            <person name="Sun Z."/>
            <person name="Harris H.M."/>
            <person name="McCann A."/>
            <person name="Guo C."/>
            <person name="Argimon S."/>
            <person name="Zhang W."/>
            <person name="Yang X."/>
            <person name="Jeffery I.B."/>
            <person name="Cooney J.C."/>
            <person name="Kagawa T.F."/>
            <person name="Liu W."/>
            <person name="Song Y."/>
            <person name="Salvetti E."/>
            <person name="Wrobel A."/>
            <person name="Rasinkangas P."/>
            <person name="Parkhill J."/>
            <person name="Rea M.C."/>
            <person name="O'Sullivan O."/>
            <person name="Ritari J."/>
            <person name="Douillard F.P."/>
            <person name="Paul Ross R."/>
            <person name="Yang R."/>
            <person name="Briner A.E."/>
            <person name="Felis G.E."/>
            <person name="de Vos W.M."/>
            <person name="Barrangou R."/>
            <person name="Klaenhammer T.R."/>
            <person name="Caufield P.W."/>
            <person name="Cui Y."/>
            <person name="Zhang H."/>
            <person name="O'Toole P.W."/>
        </authorList>
    </citation>
    <scope>NUCLEOTIDE SEQUENCE [LARGE SCALE GENOMIC DNA]</scope>
    <source>
        <strain evidence="9 10">DSM 26202</strain>
    </source>
</reference>
<comment type="pathway">
    <text evidence="7">Lipid metabolism; fatty acid biosynthesis.</text>
</comment>
<evidence type="ECO:0000313" key="10">
    <source>
        <dbReference type="Proteomes" id="UP000051884"/>
    </source>
</evidence>
<dbReference type="HAMAP" id="MF_01217">
    <property type="entry name" value="Acyl_carrier"/>
    <property type="match status" value="1"/>
</dbReference>
<comment type="subcellular location">
    <subcellularLocation>
        <location evidence="7">Cytoplasm</location>
    </subcellularLocation>
</comment>
<feature type="domain" description="Carrier" evidence="8">
    <location>
        <begin position="20"/>
        <end position="99"/>
    </location>
</feature>
<comment type="caution">
    <text evidence="9">The sequence shown here is derived from an EMBL/GenBank/DDBJ whole genome shotgun (WGS) entry which is preliminary data.</text>
</comment>
<keyword evidence="3 7" id="KW-0597">Phosphoprotein</keyword>
<name>A0ABR5Q5D5_9LACO</name>
<proteinExistence type="inferred from homology"/>
<dbReference type="SUPFAM" id="SSF47336">
    <property type="entry name" value="ACP-like"/>
    <property type="match status" value="1"/>
</dbReference>
<keyword evidence="10" id="KW-1185">Reference proteome</keyword>
<keyword evidence="7" id="KW-0963">Cytoplasm</keyword>
<evidence type="ECO:0000259" key="8">
    <source>
        <dbReference type="PROSITE" id="PS50075"/>
    </source>
</evidence>
<dbReference type="Pfam" id="PF00550">
    <property type="entry name" value="PP-binding"/>
    <property type="match status" value="1"/>
</dbReference>
<evidence type="ECO:0000256" key="1">
    <source>
        <dbReference type="ARBA" id="ARBA00022450"/>
    </source>
</evidence>
<keyword evidence="2 7" id="KW-0444">Lipid biosynthesis</keyword>
<comment type="PTM">
    <text evidence="7">4'-phosphopantetheine is transferred from CoA to a specific serine of apo-ACP by AcpS. This modification is essential for activity because fatty acids are bound in thioester linkage to the sulfhydryl of the prosthetic group.</text>
</comment>
<comment type="similarity">
    <text evidence="7">Belongs to the acyl carrier protein (ACP) family.</text>
</comment>
<keyword evidence="1 7" id="KW-0596">Phosphopantetheine</keyword>
<dbReference type="InterPro" id="IPR036736">
    <property type="entry name" value="ACP-like_sf"/>
</dbReference>
<keyword evidence="4 7" id="KW-0276">Fatty acid metabolism</keyword>
<dbReference type="Proteomes" id="UP000051884">
    <property type="component" value="Unassembled WGS sequence"/>
</dbReference>
<protein>
    <recommendedName>
        <fullName evidence="7">Acyl carrier protein</fullName>
        <shortName evidence="7">ACP</shortName>
    </recommendedName>
</protein>
<dbReference type="PANTHER" id="PTHR20863">
    <property type="entry name" value="ACYL CARRIER PROTEIN"/>
    <property type="match status" value="1"/>
</dbReference>
<dbReference type="InterPro" id="IPR009081">
    <property type="entry name" value="PP-bd_ACP"/>
</dbReference>
<accession>A0ABR5Q5D5</accession>
<evidence type="ECO:0000313" key="9">
    <source>
        <dbReference type="EMBL" id="KRO08327.1"/>
    </source>
</evidence>